<dbReference type="PIRSF" id="PIRSF000239">
    <property type="entry name" value="AHPC"/>
    <property type="match status" value="1"/>
</dbReference>
<dbReference type="InterPro" id="IPR050924">
    <property type="entry name" value="Peroxiredoxin_BCP/PrxQ"/>
</dbReference>
<dbReference type="InterPro" id="IPR013766">
    <property type="entry name" value="Thioredoxin_domain"/>
</dbReference>
<dbReference type="OrthoDB" id="145578at2157"/>
<dbReference type="Gene3D" id="3.40.30.10">
    <property type="entry name" value="Glutaredoxin"/>
    <property type="match status" value="1"/>
</dbReference>
<feature type="active site" description="Cysteine sulfenic acid (-SOH) intermediate; for peroxidase activity" evidence="11">
    <location>
        <position position="45"/>
    </location>
</feature>
<keyword evidence="6" id="KW-1015">Disulfide bond</keyword>
<evidence type="ECO:0000256" key="4">
    <source>
        <dbReference type="ARBA" id="ARBA00022862"/>
    </source>
</evidence>
<reference evidence="13 14" key="1">
    <citation type="submission" date="2018-05" db="EMBL/GenBank/DDBJ databases">
        <title>Complete Genome Sequences of Extremely Thermoacidophilic, Metal-Mobilizing Type-Strain Members of the Archaeal Family Sulfolobaceae: Acidianus brierleyi DSM-1651T, Acidianus sulfidivorans DSM-18786T, Metallosphaera hakonensis DSM-7519T, and Metallosphaera prunae DSM-10039T.</title>
        <authorList>
            <person name="Counts J.A."/>
            <person name="Kelly R.M."/>
        </authorList>
    </citation>
    <scope>NUCLEOTIDE SEQUENCE [LARGE SCALE GENOMIC DNA]</scope>
    <source>
        <strain evidence="13 14">DSM 1651</strain>
    </source>
</reference>
<proteinExistence type="inferred from homology"/>
<dbReference type="RefSeq" id="WP_110271465.1">
    <property type="nucleotide sequence ID" value="NZ_CP029289.2"/>
</dbReference>
<dbReference type="PANTHER" id="PTHR42801">
    <property type="entry name" value="THIOREDOXIN-DEPENDENT PEROXIDE REDUCTASE"/>
    <property type="match status" value="1"/>
</dbReference>
<dbReference type="InterPro" id="IPR036249">
    <property type="entry name" value="Thioredoxin-like_sf"/>
</dbReference>
<dbReference type="SUPFAM" id="SSF52833">
    <property type="entry name" value="Thioredoxin-like"/>
    <property type="match status" value="1"/>
</dbReference>
<dbReference type="GeneID" id="36833351"/>
<accession>A0A2U9IHS1</accession>
<dbReference type="GO" id="GO:0008379">
    <property type="term" value="F:thioredoxin peroxidase activity"/>
    <property type="evidence" value="ECO:0007669"/>
    <property type="project" value="TreeGrafter"/>
</dbReference>
<evidence type="ECO:0000259" key="12">
    <source>
        <dbReference type="PROSITE" id="PS51352"/>
    </source>
</evidence>
<dbReference type="AlphaFoldDB" id="A0A2U9IHS1"/>
<evidence type="ECO:0000256" key="7">
    <source>
        <dbReference type="ARBA" id="ARBA00023284"/>
    </source>
</evidence>
<sequence length="152" mass="17219">MKLKVGDKAPDFEAEDDEGKRVKLSDFLGKYVVLYFYPKDDTPGCRTEALSFKEKWDELTKMGVVVLGVSGDDINSHKKFKEKYGLPFKLLSDPDNKIRELYGAKGLLIPPRITFVIDKEGKITHIYSSQMNASNHVKEAMNAIMKLESVKT</sequence>
<feature type="domain" description="Thioredoxin" evidence="12">
    <location>
        <begin position="3"/>
        <end position="146"/>
    </location>
</feature>
<evidence type="ECO:0000256" key="1">
    <source>
        <dbReference type="ARBA" id="ARBA00011245"/>
    </source>
</evidence>
<evidence type="ECO:0000313" key="13">
    <source>
        <dbReference type="EMBL" id="AWR95587.1"/>
    </source>
</evidence>
<dbReference type="GO" id="GO:0034599">
    <property type="term" value="P:cellular response to oxidative stress"/>
    <property type="evidence" value="ECO:0007669"/>
    <property type="project" value="TreeGrafter"/>
</dbReference>
<keyword evidence="14" id="KW-1185">Reference proteome</keyword>
<evidence type="ECO:0000256" key="2">
    <source>
        <dbReference type="ARBA" id="ARBA00013017"/>
    </source>
</evidence>
<comment type="similarity">
    <text evidence="9">Belongs to the peroxiredoxin family. BCP/PrxQ subfamily.</text>
</comment>
<organism evidence="13 14">
    <name type="scientific">Acidianus brierleyi</name>
    <dbReference type="NCBI Taxonomy" id="41673"/>
    <lineage>
        <taxon>Archaea</taxon>
        <taxon>Thermoproteota</taxon>
        <taxon>Thermoprotei</taxon>
        <taxon>Sulfolobales</taxon>
        <taxon>Sulfolobaceae</taxon>
        <taxon>Acidianus</taxon>
    </lineage>
</organism>
<keyword evidence="4" id="KW-0049">Antioxidant</keyword>
<dbReference type="EC" id="1.11.1.24" evidence="2"/>
<protein>
    <recommendedName>
        <fullName evidence="2">thioredoxin-dependent peroxiredoxin</fullName>
        <ecNumber evidence="2">1.11.1.24</ecNumber>
    </recommendedName>
    <alternativeName>
        <fullName evidence="8">Thioredoxin peroxidase</fullName>
    </alternativeName>
</protein>
<dbReference type="InterPro" id="IPR024706">
    <property type="entry name" value="Peroxiredoxin_AhpC-typ"/>
</dbReference>
<evidence type="ECO:0000256" key="9">
    <source>
        <dbReference type="ARBA" id="ARBA00038489"/>
    </source>
</evidence>
<evidence type="ECO:0000256" key="10">
    <source>
        <dbReference type="ARBA" id="ARBA00049091"/>
    </source>
</evidence>
<dbReference type="Pfam" id="PF00578">
    <property type="entry name" value="AhpC-TSA"/>
    <property type="match status" value="1"/>
</dbReference>
<keyword evidence="3" id="KW-0575">Peroxidase</keyword>
<evidence type="ECO:0000256" key="3">
    <source>
        <dbReference type="ARBA" id="ARBA00022559"/>
    </source>
</evidence>
<evidence type="ECO:0000313" key="14">
    <source>
        <dbReference type="Proteomes" id="UP000248044"/>
    </source>
</evidence>
<evidence type="ECO:0000256" key="8">
    <source>
        <dbReference type="ARBA" id="ARBA00032824"/>
    </source>
</evidence>
<dbReference type="EMBL" id="CP029289">
    <property type="protein sequence ID" value="AWR95587.1"/>
    <property type="molecule type" value="Genomic_DNA"/>
</dbReference>
<dbReference type="PROSITE" id="PS51352">
    <property type="entry name" value="THIOREDOXIN_2"/>
    <property type="match status" value="1"/>
</dbReference>
<evidence type="ECO:0000256" key="11">
    <source>
        <dbReference type="PIRSR" id="PIRSR000239-1"/>
    </source>
</evidence>
<evidence type="ECO:0000256" key="5">
    <source>
        <dbReference type="ARBA" id="ARBA00023002"/>
    </source>
</evidence>
<dbReference type="CDD" id="cd03017">
    <property type="entry name" value="PRX_BCP"/>
    <property type="match status" value="1"/>
</dbReference>
<keyword evidence="5" id="KW-0560">Oxidoreductase</keyword>
<dbReference type="FunFam" id="3.40.30.10:FF:000007">
    <property type="entry name" value="Thioredoxin-dependent thiol peroxidase"/>
    <property type="match status" value="1"/>
</dbReference>
<dbReference type="GO" id="GO:0005737">
    <property type="term" value="C:cytoplasm"/>
    <property type="evidence" value="ECO:0007669"/>
    <property type="project" value="TreeGrafter"/>
</dbReference>
<dbReference type="Proteomes" id="UP000248044">
    <property type="component" value="Chromosome"/>
</dbReference>
<dbReference type="PANTHER" id="PTHR42801:SF4">
    <property type="entry name" value="AHPC_TSA FAMILY PROTEIN"/>
    <property type="match status" value="1"/>
</dbReference>
<name>A0A2U9IHS1_9CREN</name>
<evidence type="ECO:0000256" key="6">
    <source>
        <dbReference type="ARBA" id="ARBA00023157"/>
    </source>
</evidence>
<dbReference type="InterPro" id="IPR000866">
    <property type="entry name" value="AhpC/TSA"/>
</dbReference>
<dbReference type="KEGG" id="abri:DFR85_14305"/>
<comment type="catalytic activity">
    <reaction evidence="10">
        <text>a hydroperoxide + [thioredoxin]-dithiol = an alcohol + [thioredoxin]-disulfide + H2O</text>
        <dbReference type="Rhea" id="RHEA:62620"/>
        <dbReference type="Rhea" id="RHEA-COMP:10698"/>
        <dbReference type="Rhea" id="RHEA-COMP:10700"/>
        <dbReference type="ChEBI" id="CHEBI:15377"/>
        <dbReference type="ChEBI" id="CHEBI:29950"/>
        <dbReference type="ChEBI" id="CHEBI:30879"/>
        <dbReference type="ChEBI" id="CHEBI:35924"/>
        <dbReference type="ChEBI" id="CHEBI:50058"/>
        <dbReference type="EC" id="1.11.1.24"/>
    </reaction>
</comment>
<comment type="subunit">
    <text evidence="1">Monomer.</text>
</comment>
<gene>
    <name evidence="13" type="ORF">DFR85_14305</name>
</gene>
<dbReference type="GO" id="GO:0045454">
    <property type="term" value="P:cell redox homeostasis"/>
    <property type="evidence" value="ECO:0007669"/>
    <property type="project" value="TreeGrafter"/>
</dbReference>
<keyword evidence="7" id="KW-0676">Redox-active center</keyword>